<dbReference type="SUPFAM" id="SSF81624">
    <property type="entry name" value="N-terminal domain of MutM-like DNA repair proteins"/>
    <property type="match status" value="1"/>
</dbReference>
<dbReference type="GO" id="GO:0008270">
    <property type="term" value="F:zinc ion binding"/>
    <property type="evidence" value="ECO:0007669"/>
    <property type="project" value="InterPro"/>
</dbReference>
<evidence type="ECO:0000259" key="1">
    <source>
        <dbReference type="PROSITE" id="PS51068"/>
    </source>
</evidence>
<dbReference type="GO" id="GO:0006284">
    <property type="term" value="P:base-excision repair"/>
    <property type="evidence" value="ECO:0007669"/>
    <property type="project" value="InterPro"/>
</dbReference>
<name>A0A7J6GD84_CANSA</name>
<keyword evidence="5" id="KW-1185">Reference proteome</keyword>
<dbReference type="EMBL" id="JAATIQ010000078">
    <property type="protein sequence ID" value="KAF4387375.1"/>
    <property type="molecule type" value="Genomic_DNA"/>
</dbReference>
<dbReference type="Proteomes" id="UP000583929">
    <property type="component" value="Unassembled WGS sequence"/>
</dbReference>
<accession>A0A7J6GD84</accession>
<dbReference type="GO" id="GO:0019104">
    <property type="term" value="F:DNA N-glycosylase activity"/>
    <property type="evidence" value="ECO:0007669"/>
    <property type="project" value="InterPro"/>
</dbReference>
<dbReference type="Gene3D" id="3.20.190.10">
    <property type="entry name" value="MutM-like, N-terminal"/>
    <property type="match status" value="1"/>
</dbReference>
<dbReference type="Proteomes" id="UP000525078">
    <property type="component" value="Unassembled WGS sequence"/>
</dbReference>
<organism evidence="2 4">
    <name type="scientific">Cannabis sativa</name>
    <name type="common">Hemp</name>
    <name type="synonym">Marijuana</name>
    <dbReference type="NCBI Taxonomy" id="3483"/>
    <lineage>
        <taxon>Eukaryota</taxon>
        <taxon>Viridiplantae</taxon>
        <taxon>Streptophyta</taxon>
        <taxon>Embryophyta</taxon>
        <taxon>Tracheophyta</taxon>
        <taxon>Spermatophyta</taxon>
        <taxon>Magnoliopsida</taxon>
        <taxon>eudicotyledons</taxon>
        <taxon>Gunneridae</taxon>
        <taxon>Pentapetalae</taxon>
        <taxon>rosids</taxon>
        <taxon>fabids</taxon>
        <taxon>Rosales</taxon>
        <taxon>Cannabaceae</taxon>
        <taxon>Cannabis</taxon>
    </lineage>
</organism>
<dbReference type="InterPro" id="IPR012319">
    <property type="entry name" value="FPG_cat"/>
</dbReference>
<comment type="caution">
    <text evidence="2">The sequence shown here is derived from an EMBL/GenBank/DDBJ whole genome shotgun (WGS) entry which is preliminary data.</text>
</comment>
<dbReference type="PROSITE" id="PS51068">
    <property type="entry name" value="FPG_CAT"/>
    <property type="match status" value="1"/>
</dbReference>
<evidence type="ECO:0000313" key="3">
    <source>
        <dbReference type="EMBL" id="KAF4387375.1"/>
    </source>
</evidence>
<evidence type="ECO:0000313" key="2">
    <source>
        <dbReference type="EMBL" id="KAF4380129.1"/>
    </source>
</evidence>
<protein>
    <recommendedName>
        <fullName evidence="1">Formamidopyrimidine-DNA glycosylase catalytic domain-containing protein</fullName>
    </recommendedName>
</protein>
<evidence type="ECO:0000313" key="4">
    <source>
        <dbReference type="Proteomes" id="UP000525078"/>
    </source>
</evidence>
<dbReference type="GO" id="GO:0003906">
    <property type="term" value="F:DNA-(apurinic or apyrimidinic site) endonuclease activity"/>
    <property type="evidence" value="ECO:0007669"/>
    <property type="project" value="InterPro"/>
</dbReference>
<dbReference type="InterPro" id="IPR035937">
    <property type="entry name" value="FPG_N"/>
</dbReference>
<gene>
    <name evidence="2" type="ORF">F8388_018253</name>
    <name evidence="3" type="ORF">G4B88_026454</name>
</gene>
<proteinExistence type="predicted"/>
<dbReference type="AlphaFoldDB" id="A0A7J6GD84"/>
<reference evidence="4 5" key="1">
    <citation type="journal article" date="2020" name="bioRxiv">
        <title>Sequence and annotation of 42 cannabis genomes reveals extensive copy number variation in cannabinoid synthesis and pathogen resistance genes.</title>
        <authorList>
            <person name="Mckernan K.J."/>
            <person name="Helbert Y."/>
            <person name="Kane L.T."/>
            <person name="Ebling H."/>
            <person name="Zhang L."/>
            <person name="Liu B."/>
            <person name="Eaton Z."/>
            <person name="Mclaughlin S."/>
            <person name="Kingan S."/>
            <person name="Baybayan P."/>
            <person name="Concepcion G."/>
            <person name="Jordan M."/>
            <person name="Riva A."/>
            <person name="Barbazuk W."/>
            <person name="Harkins T."/>
        </authorList>
    </citation>
    <scope>NUCLEOTIDE SEQUENCE [LARGE SCALE GENOMIC DNA]</scope>
    <source>
        <strain evidence="4 5">cv. Jamaican Lion 4</strain>
        <strain evidence="3">Father</strain>
        <strain evidence="2">Mother</strain>
        <tissue evidence="2">Leaf</tissue>
    </source>
</reference>
<feature type="domain" description="Formamidopyrimidine-DNA glycosylase catalytic" evidence="1">
    <location>
        <begin position="2"/>
        <end position="77"/>
    </location>
</feature>
<evidence type="ECO:0000313" key="5">
    <source>
        <dbReference type="Proteomes" id="UP000583929"/>
    </source>
</evidence>
<dbReference type="Pfam" id="PF01149">
    <property type="entry name" value="Fapy_DNA_glyco"/>
    <property type="match status" value="1"/>
</dbReference>
<dbReference type="EMBL" id="JAATIP010000066">
    <property type="protein sequence ID" value="KAF4380129.1"/>
    <property type="molecule type" value="Genomic_DNA"/>
</dbReference>
<sequence>MPERPEVEAVWRVVEENFLGKKMKRSVVVDDSKVINDIASDFDVALLGNTIVVTQRKSKNLWLQLTFFSFHSIRNGM</sequence>